<organism evidence="1 2">
    <name type="scientific">Glarea lozoyensis (strain ATCC 20868 / MF5171)</name>
    <dbReference type="NCBI Taxonomy" id="1116229"/>
    <lineage>
        <taxon>Eukaryota</taxon>
        <taxon>Fungi</taxon>
        <taxon>Dikarya</taxon>
        <taxon>Ascomycota</taxon>
        <taxon>Pezizomycotina</taxon>
        <taxon>Leotiomycetes</taxon>
        <taxon>Helotiales</taxon>
        <taxon>Helotiaceae</taxon>
        <taxon>Glarea</taxon>
    </lineage>
</organism>
<protein>
    <recommendedName>
        <fullName evidence="3">F-box domain-containing protein</fullName>
    </recommendedName>
</protein>
<reference evidence="1 2" key="1">
    <citation type="journal article" date="2013" name="BMC Genomics">
        <title>Genomics-driven discovery of the pneumocandin biosynthetic gene cluster in the fungus Glarea lozoyensis.</title>
        <authorList>
            <person name="Chen L."/>
            <person name="Yue Q."/>
            <person name="Zhang X."/>
            <person name="Xiang M."/>
            <person name="Wang C."/>
            <person name="Li S."/>
            <person name="Che Y."/>
            <person name="Ortiz-Lopez F.J."/>
            <person name="Bills G.F."/>
            <person name="Liu X."/>
            <person name="An Z."/>
        </authorList>
    </citation>
    <scope>NUCLEOTIDE SEQUENCE [LARGE SCALE GENOMIC DNA]</scope>
    <source>
        <strain evidence="2">ATCC 20868 / MF5171</strain>
    </source>
</reference>
<dbReference type="HOGENOM" id="CLU_047021_1_0_1"/>
<dbReference type="AlphaFoldDB" id="S3D0M2"/>
<proteinExistence type="predicted"/>
<dbReference type="Proteomes" id="UP000016922">
    <property type="component" value="Unassembled WGS sequence"/>
</dbReference>
<name>S3D0M2_GLAL2</name>
<keyword evidence="2" id="KW-1185">Reference proteome</keyword>
<dbReference type="eggNOG" id="ENOG502SPB7">
    <property type="taxonomic scope" value="Eukaryota"/>
</dbReference>
<evidence type="ECO:0000313" key="2">
    <source>
        <dbReference type="Proteomes" id="UP000016922"/>
    </source>
</evidence>
<dbReference type="KEGG" id="glz:GLAREA_12164"/>
<evidence type="ECO:0000313" key="1">
    <source>
        <dbReference type="EMBL" id="EPE32082.1"/>
    </source>
</evidence>
<dbReference type="OMA" id="TEYFRFC"/>
<dbReference type="GeneID" id="19471205"/>
<dbReference type="EMBL" id="KE145360">
    <property type="protein sequence ID" value="EPE32082.1"/>
    <property type="molecule type" value="Genomic_DNA"/>
</dbReference>
<dbReference type="RefSeq" id="XP_008081137.1">
    <property type="nucleotide sequence ID" value="XM_008082946.1"/>
</dbReference>
<accession>S3D0M2</accession>
<gene>
    <name evidence="1" type="ORF">GLAREA_12164</name>
</gene>
<dbReference type="OrthoDB" id="5427059at2759"/>
<evidence type="ECO:0008006" key="3">
    <source>
        <dbReference type="Google" id="ProtNLM"/>
    </source>
</evidence>
<sequence length="444" mass="50887">MSTIETLPFELIVAILQKLDNIHSLLSSILTCHNFHNVYQEYPSVRTAVFRRQLTPALLPYSLAVYETSRLPPLDREDSIRDLVNTLHETPHNLTAQPETLPLSTLLRLGRTHEAITRLVAEFASTASALLSQDEQGDCSDLTLSENESLRFFRSFYRVEIYFTIFPGEKELLDFDPSESSDVGFFFSKYTVWEIEEVACVHDFLEERISQSTVDILTHDVAFGEFSADYLVRGWENCWIQRWMSQGMEYVNQLVFETSYEIIWSLLDSANNSKNGRLYDALLSLQDRPIDALVKELQSSDSGAYQSWFSTQNVVTLDTWIMSSENAGLRERAFLMWDPSRLETHNLAKLFADPPVAPAKYTRKDHDKMRESFNERSEVDRRGGAGYWSKGDFSRVVPKEFLIKLGRKWVPGSFTLPAGFTWIKEGDGEEEESEVCEREVGGLS</sequence>